<evidence type="ECO:0000259" key="5">
    <source>
        <dbReference type="PROSITE" id="PS50041"/>
    </source>
</evidence>
<sequence length="1372" mass="154315">MFYKISHLIVWIGCKWLFVIAVLNEKITNSPVRNGLSCPDGWLGYEKHCYLFYYINQASQAQNWSNALLSCQRYGGNLLSIEDQAENTFIKNQLKSRYRSYWIGLNDIKIEGTFVWSDGSSPKISNWKANEPNSLGDEDCVEINSDGWNDLPCQTLLNGFICKISRDPCLGYREINDFQRSTAFTVDPNKPFVCNNAFIADWYRFTSGAGGKIPTTNPPPYSCGAKNPTWLNVTEPTALNETISGQACVVVDNNICAHKVDVKVKKCFQNNNEFFVYYLLPLPQCSMRYCAGTKRKCDMDENSPTGFSPCSSYFPKIEKDPVVTVGVDNKRIRFTCKFHTVQESNARYEVTWFQGPEEKHIKGPEVFTSNKNEAFLQNTNKYGENTTFCLGYNIYCKVSSYYIGHESNKSRERKSNEFFAGFQVTPKTLELSENGKPQKVFVTSTVPIVCEDGTENCNVLLELGQTKTDSFVDYCSLMFKPGPAGQKQEIEVVAKRDFVDDGNQKMFLQLFVPDHVDPVDWNCHKQITDVEIKTVDVKTARCTSTGDPHITTFDQFYYNHYYVGDYVLMHSTARNFRVHVRTFACGSVSCNCGVAAQEGDDVIVIDMCRDSAPRARFASTVEPQPGTSITRNNNGKSFILSFSSGAYVKFNAFHWYGKFYYANIEVQVPSDDFNSTQGLCGTFDKNKNNDMTAKSGQIYAIKQGQIANHMFTESWKLNVSAENLFYFKGGPRKCTATRAKSYCTCSESCSGAKRKINCDYEGYSDRPKYIHGVIGWKKLEFPGAEHCARRKRRSMDDNVIILPDDGTMGVYDYNPNQVFGNVTSFPTKSGITEEKARDECRKKIRNSIAGKACIDVIGPLFKTDDYEQQCVIDIQVTDNEKVGVESAINNLISACEELTLRNLSFWESGNGNITGPPVIIAQSVCPNECNGNGACKNGTCICNSGFITSDCSLKEGQSPLLFSIPNSGLCDIRDQDCIRTRVTGMDFVDSNSLSCKMTEMKISEHPPEKIGKVFINKGQLLSFAEISCHLPKVPVSIKYSSIQPGKFAGGYAISVSNDNQNFSDNEVFFLVYDSKCMECNTKDIICKWKNNSCKINDYCFAENDPNPKQWCEVCYPIMSRTSFSKRTNNIPPSIDKFTSKQYTFKGQEWSFKIPAFDPENQPLVYSFIGESYGMKVSSSGNLTWTPDKIGKYYFTIKVTDPCGLSDFANFEVEIMQCLCEGKNDGYCIWQGEPGNNTFSVCQCPHGCTGELCTQTIDGLVCKIRIKTDQHRKWGDISETILAVIIAVLVFLFVILVATTYVLVSLKKRNKKLNVHNFVNFFSLSNKIDSNKCKGTFNNESGGKATVDFDESYINKGFVKKEVNTIEKKILST</sequence>
<feature type="domain" description="C-type lectin" evidence="5">
    <location>
        <begin position="45"/>
        <end position="154"/>
    </location>
</feature>
<dbReference type="PROSITE" id="PS50041">
    <property type="entry name" value="C_TYPE_LECTIN_2"/>
    <property type="match status" value="1"/>
</dbReference>
<evidence type="ECO:0000256" key="2">
    <source>
        <dbReference type="ARBA" id="ARBA00023157"/>
    </source>
</evidence>
<evidence type="ECO:0000313" key="8">
    <source>
        <dbReference type="RefSeq" id="XP_065651893.1"/>
    </source>
</evidence>
<dbReference type="Gene3D" id="3.10.100.10">
    <property type="entry name" value="Mannose-Binding Protein A, subunit A"/>
    <property type="match status" value="1"/>
</dbReference>
<dbReference type="PROSITE" id="PS00615">
    <property type="entry name" value="C_TYPE_LECTIN_1"/>
    <property type="match status" value="1"/>
</dbReference>
<feature type="chain" id="PRO_5046725186" evidence="4">
    <location>
        <begin position="22"/>
        <end position="1372"/>
    </location>
</feature>
<keyword evidence="7" id="KW-1185">Reference proteome</keyword>
<keyword evidence="3" id="KW-1133">Transmembrane helix</keyword>
<dbReference type="SMART" id="SM00034">
    <property type="entry name" value="CLECT"/>
    <property type="match status" value="1"/>
</dbReference>
<dbReference type="Gene3D" id="2.10.25.10">
    <property type="entry name" value="Laminin"/>
    <property type="match status" value="1"/>
</dbReference>
<keyword evidence="1 4" id="KW-0732">Signal</keyword>
<gene>
    <name evidence="8" type="primary">LOC101240164</name>
</gene>
<dbReference type="Pfam" id="PF00094">
    <property type="entry name" value="VWD"/>
    <property type="match status" value="1"/>
</dbReference>
<dbReference type="InterPro" id="IPR001304">
    <property type="entry name" value="C-type_lectin-like"/>
</dbReference>
<evidence type="ECO:0000256" key="4">
    <source>
        <dbReference type="SAM" id="SignalP"/>
    </source>
</evidence>
<accession>A0ABM4BRX9</accession>
<feature type="signal peptide" evidence="4">
    <location>
        <begin position="1"/>
        <end position="21"/>
    </location>
</feature>
<dbReference type="InterPro" id="IPR057885">
    <property type="entry name" value="Ig_VWDE"/>
</dbReference>
<feature type="domain" description="VWFD" evidence="6">
    <location>
        <begin position="540"/>
        <end position="723"/>
    </location>
</feature>
<dbReference type="InterPro" id="IPR050969">
    <property type="entry name" value="Dev_Signal_Modulators"/>
</dbReference>
<proteinExistence type="predicted"/>
<dbReference type="PANTHER" id="PTHR14949">
    <property type="entry name" value="EGF-LIKE-DOMAIN, MULTIPLE 7, 8"/>
    <property type="match status" value="1"/>
</dbReference>
<reference evidence="8" key="1">
    <citation type="submission" date="2025-08" db="UniProtKB">
        <authorList>
            <consortium name="RefSeq"/>
        </authorList>
    </citation>
    <scope>IDENTIFICATION</scope>
</reference>
<protein>
    <submittedName>
        <fullName evidence="8">von Willebrand factor D and EGF domain-containing protein isoform X3</fullName>
    </submittedName>
</protein>
<feature type="transmembrane region" description="Helical" evidence="3">
    <location>
        <begin position="1280"/>
        <end position="1303"/>
    </location>
</feature>
<dbReference type="GeneID" id="101240164"/>
<name>A0ABM4BRX9_HYDVU</name>
<evidence type="ECO:0000259" key="6">
    <source>
        <dbReference type="PROSITE" id="PS51233"/>
    </source>
</evidence>
<dbReference type="InterPro" id="IPR001846">
    <property type="entry name" value="VWF_type-D"/>
</dbReference>
<dbReference type="InterPro" id="IPR058727">
    <property type="entry name" value="Helical_Vwde"/>
</dbReference>
<dbReference type="PROSITE" id="PS51233">
    <property type="entry name" value="VWFD"/>
    <property type="match status" value="1"/>
</dbReference>
<keyword evidence="3" id="KW-0472">Membrane</keyword>
<evidence type="ECO:0000256" key="1">
    <source>
        <dbReference type="ARBA" id="ARBA00022729"/>
    </source>
</evidence>
<dbReference type="SMART" id="SM00216">
    <property type="entry name" value="VWD"/>
    <property type="match status" value="1"/>
</dbReference>
<dbReference type="InterPro" id="IPR016186">
    <property type="entry name" value="C-type_lectin-like/link_sf"/>
</dbReference>
<evidence type="ECO:0000313" key="7">
    <source>
        <dbReference type="Proteomes" id="UP001652625"/>
    </source>
</evidence>
<dbReference type="InterPro" id="IPR016187">
    <property type="entry name" value="CTDL_fold"/>
</dbReference>
<dbReference type="InterPro" id="IPR018378">
    <property type="entry name" value="C-type_lectin_CS"/>
</dbReference>
<dbReference type="CDD" id="cd00037">
    <property type="entry name" value="CLECT"/>
    <property type="match status" value="1"/>
</dbReference>
<dbReference type="Gene3D" id="2.60.40.10">
    <property type="entry name" value="Immunoglobulins"/>
    <property type="match status" value="1"/>
</dbReference>
<dbReference type="SUPFAM" id="SSF56436">
    <property type="entry name" value="C-type lectin-like"/>
    <property type="match status" value="1"/>
</dbReference>
<keyword evidence="3" id="KW-0812">Transmembrane</keyword>
<keyword evidence="2" id="KW-1015">Disulfide bond</keyword>
<dbReference type="Proteomes" id="UP001652625">
    <property type="component" value="Chromosome 04"/>
</dbReference>
<organism evidence="7 8">
    <name type="scientific">Hydra vulgaris</name>
    <name type="common">Hydra</name>
    <name type="synonym">Hydra attenuata</name>
    <dbReference type="NCBI Taxonomy" id="6087"/>
    <lineage>
        <taxon>Eukaryota</taxon>
        <taxon>Metazoa</taxon>
        <taxon>Cnidaria</taxon>
        <taxon>Hydrozoa</taxon>
        <taxon>Hydroidolina</taxon>
        <taxon>Anthoathecata</taxon>
        <taxon>Aplanulata</taxon>
        <taxon>Hydridae</taxon>
        <taxon>Hydra</taxon>
    </lineage>
</organism>
<dbReference type="Pfam" id="PF26129">
    <property type="entry name" value="Vwde"/>
    <property type="match status" value="1"/>
</dbReference>
<dbReference type="Pfam" id="PF00059">
    <property type="entry name" value="Lectin_C"/>
    <property type="match status" value="1"/>
</dbReference>
<dbReference type="Pfam" id="PF25776">
    <property type="entry name" value="Ig_VWDE"/>
    <property type="match status" value="1"/>
</dbReference>
<dbReference type="RefSeq" id="XP_065651893.1">
    <property type="nucleotide sequence ID" value="XM_065795821.1"/>
</dbReference>
<evidence type="ECO:0000256" key="3">
    <source>
        <dbReference type="SAM" id="Phobius"/>
    </source>
</evidence>
<dbReference type="PANTHER" id="PTHR14949:SF51">
    <property type="entry name" value="VON WILLEBRAND FACTOR D AND EGF DOMAIN-CONTAINING PROTEIN"/>
    <property type="match status" value="1"/>
</dbReference>
<dbReference type="InterPro" id="IPR013783">
    <property type="entry name" value="Ig-like_fold"/>
</dbReference>